<proteinExistence type="predicted"/>
<reference evidence="1 2" key="1">
    <citation type="journal article" date="2020" name="Microb. Ecol.">
        <title>Ecogenomics of the Marine Benthic Filamentous Cyanobacterium Adonisia.</title>
        <authorList>
            <person name="Walter J.M."/>
            <person name="Coutinho F.H."/>
            <person name="Leomil L."/>
            <person name="Hargreaves P.I."/>
            <person name="Campeao M.E."/>
            <person name="Vieira V.V."/>
            <person name="Silva B.S."/>
            <person name="Fistarol G.O."/>
            <person name="Salomon P.S."/>
            <person name="Sawabe T."/>
            <person name="Mino S."/>
            <person name="Hosokawa M."/>
            <person name="Miyashita H."/>
            <person name="Maruyama F."/>
            <person name="van Verk M.C."/>
            <person name="Dutilh B.E."/>
            <person name="Thompson C.C."/>
            <person name="Thompson F.L."/>
        </authorList>
    </citation>
    <scope>NUCLEOTIDE SEQUENCE [LARGE SCALE GENOMIC DNA]</scope>
    <source>
        <strain evidence="1 2">CCMR0082</strain>
    </source>
</reference>
<evidence type="ECO:0008006" key="3">
    <source>
        <dbReference type="Google" id="ProtNLM"/>
    </source>
</evidence>
<accession>A0A6M0S0I6</accession>
<evidence type="ECO:0000313" key="1">
    <source>
        <dbReference type="EMBL" id="NEZ61967.1"/>
    </source>
</evidence>
<comment type="caution">
    <text evidence="1">The sequence shown here is derived from an EMBL/GenBank/DDBJ whole genome shotgun (WGS) entry which is preliminary data.</text>
</comment>
<dbReference type="Proteomes" id="UP000473574">
    <property type="component" value="Unassembled WGS sequence"/>
</dbReference>
<dbReference type="RefSeq" id="WP_163660040.1">
    <property type="nucleotide sequence ID" value="NZ_QZCE01000001.1"/>
</dbReference>
<sequence>MQFSFFLTTDETCDLLRCKPDALKGLRKDWIEGVHYIRRGKGPTAPILYIQEMIIDWLINQKAPETHQVGIENFRRSLVSGQTRKYWSRRKR</sequence>
<dbReference type="AlphaFoldDB" id="A0A6M0S0I6"/>
<organism evidence="1 2">
    <name type="scientific">Adonisia turfae CCMR0082</name>
    <dbReference type="NCBI Taxonomy" id="2304604"/>
    <lineage>
        <taxon>Bacteria</taxon>
        <taxon>Bacillati</taxon>
        <taxon>Cyanobacteriota</taxon>
        <taxon>Adonisia</taxon>
        <taxon>Adonisia turfae</taxon>
    </lineage>
</organism>
<dbReference type="EMBL" id="QZCE01000001">
    <property type="protein sequence ID" value="NEZ61967.1"/>
    <property type="molecule type" value="Genomic_DNA"/>
</dbReference>
<evidence type="ECO:0000313" key="2">
    <source>
        <dbReference type="Proteomes" id="UP000473574"/>
    </source>
</evidence>
<name>A0A6M0S0I6_9CYAN</name>
<gene>
    <name evidence="1" type="ORF">D0962_04125</name>
</gene>
<protein>
    <recommendedName>
        <fullName evidence="3">Excisionase</fullName>
    </recommendedName>
</protein>